<protein>
    <submittedName>
        <fullName evidence="4">2-isopropylmalate synthase</fullName>
        <ecNumber evidence="4">2.3.3.13</ecNumber>
    </submittedName>
</protein>
<dbReference type="InterPro" id="IPR002034">
    <property type="entry name" value="AIPM/Hcit_synth_CS"/>
</dbReference>
<keyword evidence="4" id="KW-0012">Acyltransferase</keyword>
<dbReference type="InterPro" id="IPR013785">
    <property type="entry name" value="Aldolase_TIM"/>
</dbReference>
<dbReference type="PANTHER" id="PTHR42880">
    <property type="entry name" value="HOMOCITRATE SYNTHASE"/>
    <property type="match status" value="1"/>
</dbReference>
<evidence type="ECO:0000259" key="3">
    <source>
        <dbReference type="PROSITE" id="PS50991"/>
    </source>
</evidence>
<keyword evidence="2 4" id="KW-0808">Transferase</keyword>
<dbReference type="OrthoDB" id="9804858at2"/>
<dbReference type="GO" id="GO:0019752">
    <property type="term" value="P:carboxylic acid metabolic process"/>
    <property type="evidence" value="ECO:0007669"/>
    <property type="project" value="InterPro"/>
</dbReference>
<dbReference type="InterPro" id="IPR000891">
    <property type="entry name" value="PYR_CT"/>
</dbReference>
<organism evidence="4 5">
    <name type="scientific">Novipirellula aureliae</name>
    <dbReference type="NCBI Taxonomy" id="2527966"/>
    <lineage>
        <taxon>Bacteria</taxon>
        <taxon>Pseudomonadati</taxon>
        <taxon>Planctomycetota</taxon>
        <taxon>Planctomycetia</taxon>
        <taxon>Pirellulales</taxon>
        <taxon>Pirellulaceae</taxon>
        <taxon>Novipirellula</taxon>
    </lineage>
</organism>
<dbReference type="Proteomes" id="UP000315471">
    <property type="component" value="Unassembled WGS sequence"/>
</dbReference>
<dbReference type="PROSITE" id="PS50991">
    <property type="entry name" value="PYR_CT"/>
    <property type="match status" value="1"/>
</dbReference>
<evidence type="ECO:0000256" key="1">
    <source>
        <dbReference type="ARBA" id="ARBA00006154"/>
    </source>
</evidence>
<reference evidence="4 5" key="1">
    <citation type="submission" date="2019-02" db="EMBL/GenBank/DDBJ databases">
        <title>Deep-cultivation of Planctomycetes and their phenomic and genomic characterization uncovers novel biology.</title>
        <authorList>
            <person name="Wiegand S."/>
            <person name="Jogler M."/>
            <person name="Boedeker C."/>
            <person name="Pinto D."/>
            <person name="Vollmers J."/>
            <person name="Rivas-Marin E."/>
            <person name="Kohn T."/>
            <person name="Peeters S.H."/>
            <person name="Heuer A."/>
            <person name="Rast P."/>
            <person name="Oberbeckmann S."/>
            <person name="Bunk B."/>
            <person name="Jeske O."/>
            <person name="Meyerdierks A."/>
            <person name="Storesund J.E."/>
            <person name="Kallscheuer N."/>
            <person name="Luecker S."/>
            <person name="Lage O.M."/>
            <person name="Pohl T."/>
            <person name="Merkel B.J."/>
            <person name="Hornburger P."/>
            <person name="Mueller R.-W."/>
            <person name="Bruemmer F."/>
            <person name="Labrenz M."/>
            <person name="Spormann A.M."/>
            <person name="Op Den Camp H."/>
            <person name="Overmann J."/>
            <person name="Amann R."/>
            <person name="Jetten M.S.M."/>
            <person name="Mascher T."/>
            <person name="Medema M.H."/>
            <person name="Devos D.P."/>
            <person name="Kaster A.-K."/>
            <person name="Ovreas L."/>
            <person name="Rohde M."/>
            <person name="Galperin M.Y."/>
            <person name="Jogler C."/>
        </authorList>
    </citation>
    <scope>NUCLEOTIDE SEQUENCE [LARGE SCALE GENOMIC DNA]</scope>
    <source>
        <strain evidence="4 5">Q31b</strain>
    </source>
</reference>
<dbReference type="Gene3D" id="1.10.238.260">
    <property type="match status" value="1"/>
</dbReference>
<feature type="domain" description="Pyruvate carboxyltransferase" evidence="3">
    <location>
        <begin position="5"/>
        <end position="256"/>
    </location>
</feature>
<dbReference type="Gene3D" id="3.20.20.70">
    <property type="entry name" value="Aldolase class I"/>
    <property type="match status" value="1"/>
</dbReference>
<keyword evidence="5" id="KW-1185">Reference proteome</keyword>
<comment type="caution">
    <text evidence="4">The sequence shown here is derived from an EMBL/GenBank/DDBJ whole genome shotgun (WGS) entry which is preliminary data.</text>
</comment>
<dbReference type="PANTHER" id="PTHR42880:SF1">
    <property type="entry name" value="ISOPROPYLMALATE_HOMOCITRATE_CITRAMALATE SYNTHASE FAMILY PROTEIN"/>
    <property type="match status" value="1"/>
</dbReference>
<dbReference type="RefSeq" id="WP_146597904.1">
    <property type="nucleotide sequence ID" value="NZ_SJPY01000001.1"/>
</dbReference>
<dbReference type="Pfam" id="PF00682">
    <property type="entry name" value="HMGL-like"/>
    <property type="match status" value="1"/>
</dbReference>
<evidence type="ECO:0000256" key="2">
    <source>
        <dbReference type="ARBA" id="ARBA00022679"/>
    </source>
</evidence>
<proteinExistence type="inferred from homology"/>
<dbReference type="Pfam" id="PF22617">
    <property type="entry name" value="HCS_D2"/>
    <property type="match status" value="1"/>
</dbReference>
<dbReference type="AlphaFoldDB" id="A0A5C6EBK8"/>
<dbReference type="EMBL" id="SJPY01000001">
    <property type="protein sequence ID" value="TWU45151.1"/>
    <property type="molecule type" value="Genomic_DNA"/>
</dbReference>
<evidence type="ECO:0000313" key="4">
    <source>
        <dbReference type="EMBL" id="TWU45151.1"/>
    </source>
</evidence>
<dbReference type="PROSITE" id="PS00816">
    <property type="entry name" value="AIPM_HOMOCIT_SYNTH_2"/>
    <property type="match status" value="1"/>
</dbReference>
<comment type="similarity">
    <text evidence="1">Belongs to the alpha-IPM synthase/homocitrate synthase family.</text>
</comment>
<evidence type="ECO:0000313" key="5">
    <source>
        <dbReference type="Proteomes" id="UP000315471"/>
    </source>
</evidence>
<dbReference type="GO" id="GO:0003852">
    <property type="term" value="F:2-isopropylmalate synthase activity"/>
    <property type="evidence" value="ECO:0007669"/>
    <property type="project" value="UniProtKB-EC"/>
</dbReference>
<sequence length="371" mass="40192">MNNELYLIDSTLRDGEQRADVAFTHGQRETIALMLNSLGIAEIEVGTPAAGRDEIESIRRIVSLGLDCRLTGWCRALSMDLEAAESANLRSVHFSLPVSRILLSTLGRDRSWVFGQLSQLLANALNRFDFVSVGLQDASRTDTRFLVDLACSAAIHGANRVRIADTVGVWDPLRTWAVVGRVREAVPDILLGFHGHNDLGMATANALAALQAGADCVDVTVNGLGERAGNAALEEVAMALKVILKENIGLRTKKLAELCDFVASASGIPIAAHKPIVGKQVFRHESGIHVRAMQKDRRSYEPFAPSEVGQSDSVTVLGKHSGRAALHQAFAESGIELNTSQADRLLDAVRQRSSELGRSLTPIEVLRLYET</sequence>
<accession>A0A5C6EBK8</accession>
<dbReference type="SUPFAM" id="SSF51569">
    <property type="entry name" value="Aldolase"/>
    <property type="match status" value="1"/>
</dbReference>
<dbReference type="InterPro" id="IPR054691">
    <property type="entry name" value="LeuA/HCS_post-cat"/>
</dbReference>
<gene>
    <name evidence="4" type="primary">leuA_1</name>
    <name evidence="4" type="ORF">Q31b_03220</name>
</gene>
<dbReference type="EC" id="2.3.3.13" evidence="4"/>
<name>A0A5C6EBK8_9BACT</name>